<dbReference type="OrthoDB" id="286202at2"/>
<gene>
    <name evidence="2" type="ORF">SAMN05660964_01469</name>
</gene>
<feature type="chain" id="PRO_5011725380" evidence="1">
    <location>
        <begin position="25"/>
        <end position="277"/>
    </location>
</feature>
<dbReference type="AlphaFoldDB" id="A0A1H4ASM6"/>
<dbReference type="STRING" id="525918.SAMN05660964_01469"/>
<dbReference type="RefSeq" id="WP_093066926.1">
    <property type="nucleotide sequence ID" value="NZ_FNQP01000007.1"/>
</dbReference>
<evidence type="ECO:0000313" key="2">
    <source>
        <dbReference type="EMBL" id="SEA38856.1"/>
    </source>
</evidence>
<feature type="signal peptide" evidence="1">
    <location>
        <begin position="1"/>
        <end position="24"/>
    </location>
</feature>
<keyword evidence="1" id="KW-0732">Signal</keyword>
<protein>
    <submittedName>
        <fullName evidence="2">Uncharacterized protein</fullName>
    </submittedName>
</protein>
<dbReference type="Proteomes" id="UP000199397">
    <property type="component" value="Unassembled WGS sequence"/>
</dbReference>
<evidence type="ECO:0000313" key="3">
    <source>
        <dbReference type="Proteomes" id="UP000199397"/>
    </source>
</evidence>
<dbReference type="EMBL" id="FNQP01000007">
    <property type="protein sequence ID" value="SEA38856.1"/>
    <property type="molecule type" value="Genomic_DNA"/>
</dbReference>
<sequence length="277" mass="32107">MRYLKTCLLLLSLLLLLSPMRLQAFVAPAQVQVESEWGDANPDDVKAVLNSVVEAISPYMAGRTFGNIIVRNDKSGPISLYEKSPNDEYIVLLNVNGRYWAQLAYQFSHEMCHLMSNYDLAPNNITRQQWLEESLCEAFSLFALEKMAQQWATDPPYPHWQEYASKFTEYQQDMFKQAHRQLPKSMKLPKWYQAYAKTLSADPYAQGRDLNELVANQLLPIFTEQPEAWTTLNYLNLGDDSDDKSLRKYLTDWENNLPSKWQPTVEEIQQILIKPAQ</sequence>
<keyword evidence="3" id="KW-1185">Reference proteome</keyword>
<evidence type="ECO:0000256" key="1">
    <source>
        <dbReference type="SAM" id="SignalP"/>
    </source>
</evidence>
<organism evidence="2 3">
    <name type="scientific">Thiothrix caldifontis</name>
    <dbReference type="NCBI Taxonomy" id="525918"/>
    <lineage>
        <taxon>Bacteria</taxon>
        <taxon>Pseudomonadati</taxon>
        <taxon>Pseudomonadota</taxon>
        <taxon>Gammaproteobacteria</taxon>
        <taxon>Thiotrichales</taxon>
        <taxon>Thiotrichaceae</taxon>
        <taxon>Thiothrix</taxon>
    </lineage>
</organism>
<name>A0A1H4ASM6_9GAMM</name>
<proteinExistence type="predicted"/>
<reference evidence="2 3" key="1">
    <citation type="submission" date="2016-10" db="EMBL/GenBank/DDBJ databases">
        <authorList>
            <person name="de Groot N.N."/>
        </authorList>
    </citation>
    <scope>NUCLEOTIDE SEQUENCE [LARGE SCALE GENOMIC DNA]</scope>
    <source>
        <strain evidence="2 3">DSM 21228</strain>
    </source>
</reference>
<accession>A0A1H4ASM6</accession>